<comment type="caution">
    <text evidence="6">The sequence shown here is derived from an EMBL/GenBank/DDBJ whole genome shotgun (WGS) entry which is preliminary data.</text>
</comment>
<reference evidence="6" key="1">
    <citation type="journal article" date="2021" name="Nat. Commun.">
        <title>Genetic determinants of endophytism in the Arabidopsis root mycobiome.</title>
        <authorList>
            <person name="Mesny F."/>
            <person name="Miyauchi S."/>
            <person name="Thiergart T."/>
            <person name="Pickel B."/>
            <person name="Atanasova L."/>
            <person name="Karlsson M."/>
            <person name="Huettel B."/>
            <person name="Barry K.W."/>
            <person name="Haridas S."/>
            <person name="Chen C."/>
            <person name="Bauer D."/>
            <person name="Andreopoulos W."/>
            <person name="Pangilinan J."/>
            <person name="LaButti K."/>
            <person name="Riley R."/>
            <person name="Lipzen A."/>
            <person name="Clum A."/>
            <person name="Drula E."/>
            <person name="Henrissat B."/>
            <person name="Kohler A."/>
            <person name="Grigoriev I.V."/>
            <person name="Martin F.M."/>
            <person name="Hacquard S."/>
        </authorList>
    </citation>
    <scope>NUCLEOTIDE SEQUENCE</scope>
    <source>
        <strain evidence="6">MPI-SDFR-AT-0120</strain>
    </source>
</reference>
<keyword evidence="4" id="KW-0560">Oxidoreductase</keyword>
<dbReference type="Gene3D" id="3.40.462.20">
    <property type="match status" value="1"/>
</dbReference>
<evidence type="ECO:0000256" key="3">
    <source>
        <dbReference type="ARBA" id="ARBA00022827"/>
    </source>
</evidence>
<dbReference type="Proteomes" id="UP000813461">
    <property type="component" value="Unassembled WGS sequence"/>
</dbReference>
<dbReference type="InterPro" id="IPR016167">
    <property type="entry name" value="FAD-bd_PCMH_sub1"/>
</dbReference>
<sequence>MSEKLALDLQPKLSPDASITDKTPSRWSTYDAPKSIATVKVASENDVAVTVQYCNDHNLSFLAQNGGNGWAAFPKTHNLVIIDLSRLNTVTVAEDKTTAVIGGGAKVHGTISAADAAGVLVLTGNCNSVGTLGAILGGGYGNLLGQFGFGVDNILELRVVTADGEHRTISASQEKDLFWAMRGAGPNFGIVTAATVKAYPMSQNERSAWCGALIYSDDKLEQVVEAIQNLDLTADMVVFMYFASAGPPDHAPVVIVTPWLFQGNPDKGREAFQSLYGIGPMVENTANTGANPFGAHSERKPAFGAGLDHLDGGAWREVWNKFSDFQKKPSAHASAVILEAYPLVDKRYAGEQDVSFPHRSVRFMSAILPWYTDECLDTEAATLGQDVRELWRNNGGGRKPASYINFAHGDESLEEVYGASLPRLQELKRRWDPENRFGQWFSLH</sequence>
<dbReference type="Gene3D" id="3.30.465.10">
    <property type="match status" value="1"/>
</dbReference>
<evidence type="ECO:0000256" key="2">
    <source>
        <dbReference type="ARBA" id="ARBA00022630"/>
    </source>
</evidence>
<dbReference type="Pfam" id="PF08031">
    <property type="entry name" value="BBE"/>
    <property type="match status" value="1"/>
</dbReference>
<dbReference type="InterPro" id="IPR050416">
    <property type="entry name" value="FAD-linked_Oxidoreductase"/>
</dbReference>
<keyword evidence="3" id="KW-0274">FAD</keyword>
<name>A0A8K0R7M7_9PLEO</name>
<dbReference type="EMBL" id="JAGMVJ010000009">
    <property type="protein sequence ID" value="KAH7087438.1"/>
    <property type="molecule type" value="Genomic_DNA"/>
</dbReference>
<dbReference type="GO" id="GO:0016491">
    <property type="term" value="F:oxidoreductase activity"/>
    <property type="evidence" value="ECO:0007669"/>
    <property type="project" value="UniProtKB-KW"/>
</dbReference>
<dbReference type="SUPFAM" id="SSF56176">
    <property type="entry name" value="FAD-binding/transporter-associated domain-like"/>
    <property type="match status" value="1"/>
</dbReference>
<evidence type="ECO:0000313" key="6">
    <source>
        <dbReference type="EMBL" id="KAH7087438.1"/>
    </source>
</evidence>
<dbReference type="AlphaFoldDB" id="A0A8K0R7M7"/>
<dbReference type="SUPFAM" id="SSF55103">
    <property type="entry name" value="FAD-linked oxidases, C-terminal domain"/>
    <property type="match status" value="1"/>
</dbReference>
<accession>A0A8K0R7M7</accession>
<keyword evidence="7" id="KW-1185">Reference proteome</keyword>
<dbReference type="PANTHER" id="PTHR42973">
    <property type="entry name" value="BINDING OXIDOREDUCTASE, PUTATIVE (AFU_ORTHOLOGUE AFUA_1G17690)-RELATED"/>
    <property type="match status" value="1"/>
</dbReference>
<proteinExistence type="inferred from homology"/>
<dbReference type="InterPro" id="IPR016169">
    <property type="entry name" value="FAD-bd_PCMH_sub2"/>
</dbReference>
<dbReference type="InterPro" id="IPR006094">
    <property type="entry name" value="Oxid_FAD_bind_N"/>
</dbReference>
<gene>
    <name evidence="6" type="ORF">FB567DRAFT_592121</name>
</gene>
<dbReference type="InterPro" id="IPR012951">
    <property type="entry name" value="BBE"/>
</dbReference>
<dbReference type="InterPro" id="IPR016166">
    <property type="entry name" value="FAD-bd_PCMH"/>
</dbReference>
<feature type="domain" description="FAD-binding PCMH-type" evidence="5">
    <location>
        <begin position="31"/>
        <end position="201"/>
    </location>
</feature>
<dbReference type="InterPro" id="IPR016164">
    <property type="entry name" value="FAD-linked_Oxase-like_C"/>
</dbReference>
<dbReference type="Gene3D" id="3.30.43.10">
    <property type="entry name" value="Uridine Diphospho-n-acetylenolpyruvylglucosamine Reductase, domain 2"/>
    <property type="match status" value="1"/>
</dbReference>
<evidence type="ECO:0000313" key="7">
    <source>
        <dbReference type="Proteomes" id="UP000813461"/>
    </source>
</evidence>
<evidence type="ECO:0000259" key="5">
    <source>
        <dbReference type="PROSITE" id="PS51387"/>
    </source>
</evidence>
<dbReference type="GO" id="GO:0071949">
    <property type="term" value="F:FAD binding"/>
    <property type="evidence" value="ECO:0007669"/>
    <property type="project" value="InterPro"/>
</dbReference>
<evidence type="ECO:0000256" key="1">
    <source>
        <dbReference type="ARBA" id="ARBA00005466"/>
    </source>
</evidence>
<dbReference type="PROSITE" id="PS51387">
    <property type="entry name" value="FAD_PCMH"/>
    <property type="match status" value="1"/>
</dbReference>
<comment type="similarity">
    <text evidence="1">Belongs to the oxygen-dependent FAD-linked oxidoreductase family.</text>
</comment>
<dbReference type="Pfam" id="PF01565">
    <property type="entry name" value="FAD_binding_4"/>
    <property type="match status" value="1"/>
</dbReference>
<dbReference type="PANTHER" id="PTHR42973:SF7">
    <property type="entry name" value="FAD-BINDING PCMH-TYPE DOMAIN-CONTAINING PROTEIN"/>
    <property type="match status" value="1"/>
</dbReference>
<keyword evidence="2" id="KW-0285">Flavoprotein</keyword>
<protein>
    <submittedName>
        <fullName evidence="6">FAD binding domain-containing protein</fullName>
    </submittedName>
</protein>
<evidence type="ECO:0000256" key="4">
    <source>
        <dbReference type="ARBA" id="ARBA00023002"/>
    </source>
</evidence>
<dbReference type="OrthoDB" id="415825at2759"/>
<dbReference type="InterPro" id="IPR036318">
    <property type="entry name" value="FAD-bd_PCMH-like_sf"/>
</dbReference>
<organism evidence="6 7">
    <name type="scientific">Paraphoma chrysanthemicola</name>
    <dbReference type="NCBI Taxonomy" id="798071"/>
    <lineage>
        <taxon>Eukaryota</taxon>
        <taxon>Fungi</taxon>
        <taxon>Dikarya</taxon>
        <taxon>Ascomycota</taxon>
        <taxon>Pezizomycotina</taxon>
        <taxon>Dothideomycetes</taxon>
        <taxon>Pleosporomycetidae</taxon>
        <taxon>Pleosporales</taxon>
        <taxon>Pleosporineae</taxon>
        <taxon>Phaeosphaeriaceae</taxon>
        <taxon>Paraphoma</taxon>
    </lineage>
</organism>